<name>A0A9W6WZK6_9STRA</name>
<protein>
    <submittedName>
        <fullName evidence="1">Unnamed protein product</fullName>
    </submittedName>
</protein>
<dbReference type="EMBL" id="BSXW01000506">
    <property type="protein sequence ID" value="GMF24170.1"/>
    <property type="molecule type" value="Genomic_DNA"/>
</dbReference>
<dbReference type="Proteomes" id="UP001165083">
    <property type="component" value="Unassembled WGS sequence"/>
</dbReference>
<keyword evidence="2" id="KW-1185">Reference proteome</keyword>
<evidence type="ECO:0000313" key="1">
    <source>
        <dbReference type="EMBL" id="GMF24170.1"/>
    </source>
</evidence>
<proteinExistence type="predicted"/>
<organism evidence="1 2">
    <name type="scientific">Phytophthora lilii</name>
    <dbReference type="NCBI Taxonomy" id="2077276"/>
    <lineage>
        <taxon>Eukaryota</taxon>
        <taxon>Sar</taxon>
        <taxon>Stramenopiles</taxon>
        <taxon>Oomycota</taxon>
        <taxon>Peronosporomycetes</taxon>
        <taxon>Peronosporales</taxon>
        <taxon>Peronosporaceae</taxon>
        <taxon>Phytophthora</taxon>
    </lineage>
</organism>
<sequence>MSNQPDKVISDFVSYFTQISIILKSEKETDRFVKRYLSAGLRETIETIINDLNNPYYTIEEHIDDQRRFADYVFGDSVNQFVRELLNFQGLRAEYHTYIIEGVLTNIGSNRHFHKYFNTFNYDFTLDKHNRFECEDYCKSIVKDLRLHEVIDLLSKIKGDFHSDIRAVSTHEAIIKRLV</sequence>
<evidence type="ECO:0000313" key="2">
    <source>
        <dbReference type="Proteomes" id="UP001165083"/>
    </source>
</evidence>
<dbReference type="AlphaFoldDB" id="A0A9W6WZK6"/>
<comment type="caution">
    <text evidence="1">The sequence shown here is derived from an EMBL/GenBank/DDBJ whole genome shotgun (WGS) entry which is preliminary data.</text>
</comment>
<reference evidence="1" key="1">
    <citation type="submission" date="2023-04" db="EMBL/GenBank/DDBJ databases">
        <title>Phytophthora lilii NBRC 32176.</title>
        <authorList>
            <person name="Ichikawa N."/>
            <person name="Sato H."/>
            <person name="Tonouchi N."/>
        </authorList>
    </citation>
    <scope>NUCLEOTIDE SEQUENCE</scope>
    <source>
        <strain evidence="1">NBRC 32176</strain>
    </source>
</reference>
<accession>A0A9W6WZK6</accession>
<gene>
    <name evidence="1" type="ORF">Plil01_000986400</name>
</gene>